<dbReference type="Gene3D" id="2.40.128.50">
    <property type="match status" value="2"/>
</dbReference>
<evidence type="ECO:0000256" key="2">
    <source>
        <dbReference type="ARBA" id="ARBA00022438"/>
    </source>
</evidence>
<organism evidence="6 7">
    <name type="scientific">Aquamicrobium terrae</name>
    <dbReference type="NCBI Taxonomy" id="1324945"/>
    <lineage>
        <taxon>Bacteria</taxon>
        <taxon>Pseudomonadati</taxon>
        <taxon>Pseudomonadota</taxon>
        <taxon>Alphaproteobacteria</taxon>
        <taxon>Hyphomicrobiales</taxon>
        <taxon>Phyllobacteriaceae</taxon>
        <taxon>Aquamicrobium</taxon>
    </lineage>
</organism>
<dbReference type="GO" id="GO:0004177">
    <property type="term" value="F:aminopeptidase activity"/>
    <property type="evidence" value="ECO:0007669"/>
    <property type="project" value="UniProtKB-KW"/>
</dbReference>
<dbReference type="PANTHER" id="PTHR46825">
    <property type="entry name" value="D-ALANYL-D-ALANINE-CARBOXYPEPTIDASE/ENDOPEPTIDASE AMPH"/>
    <property type="match status" value="1"/>
</dbReference>
<keyword evidence="2 6" id="KW-0031">Aminopeptidase</keyword>
<comment type="caution">
    <text evidence="6">The sequence shown here is derived from an EMBL/GenBank/DDBJ whole genome shotgun (WGS) entry which is preliminary data.</text>
</comment>
<comment type="subcellular location">
    <subcellularLocation>
        <location evidence="1">Membrane</location>
    </subcellularLocation>
</comment>
<evidence type="ECO:0000313" key="7">
    <source>
        <dbReference type="Proteomes" id="UP001549076"/>
    </source>
</evidence>
<gene>
    <name evidence="6" type="ORF">ABID37_004342</name>
</gene>
<evidence type="ECO:0000313" key="6">
    <source>
        <dbReference type="EMBL" id="MET3794102.1"/>
    </source>
</evidence>
<dbReference type="RefSeq" id="WP_354198546.1">
    <property type="nucleotide sequence ID" value="NZ_JBEPML010000020.1"/>
</dbReference>
<evidence type="ECO:0000259" key="5">
    <source>
        <dbReference type="Pfam" id="PF07930"/>
    </source>
</evidence>
<feature type="domain" description="D-aminopeptidase" evidence="5">
    <location>
        <begin position="344"/>
        <end position="516"/>
    </location>
</feature>
<dbReference type="Proteomes" id="UP001549076">
    <property type="component" value="Unassembled WGS sequence"/>
</dbReference>
<keyword evidence="7" id="KW-1185">Reference proteome</keyword>
<name>A0ABV2N5J8_9HYPH</name>
<evidence type="ECO:0000256" key="1">
    <source>
        <dbReference type="ARBA" id="ARBA00004370"/>
    </source>
</evidence>
<dbReference type="InterPro" id="IPR012338">
    <property type="entry name" value="Beta-lactam/transpept-like"/>
</dbReference>
<dbReference type="EC" id="3.4.11.19" evidence="6"/>
<dbReference type="InterPro" id="IPR012856">
    <property type="entry name" value="DAP_B_dom"/>
</dbReference>
<dbReference type="InterPro" id="IPR001466">
    <property type="entry name" value="Beta-lactam-related"/>
</dbReference>
<dbReference type="Gene3D" id="3.40.710.10">
    <property type="entry name" value="DD-peptidase/beta-lactamase superfamily"/>
    <property type="match status" value="1"/>
</dbReference>
<dbReference type="Pfam" id="PF00144">
    <property type="entry name" value="Beta-lactamase"/>
    <property type="match status" value="1"/>
</dbReference>
<feature type="domain" description="Beta-lactamase-related" evidence="4">
    <location>
        <begin position="11"/>
        <end position="329"/>
    </location>
</feature>
<reference evidence="6 7" key="1">
    <citation type="submission" date="2024-06" db="EMBL/GenBank/DDBJ databases">
        <title>Genomic Encyclopedia of Type Strains, Phase IV (KMG-IV): sequencing the most valuable type-strain genomes for metagenomic binning, comparative biology and taxonomic classification.</title>
        <authorList>
            <person name="Goeker M."/>
        </authorList>
    </citation>
    <scope>NUCLEOTIDE SEQUENCE [LARGE SCALE GENOMIC DNA]</scope>
    <source>
        <strain evidence="6 7">DSM 27865</strain>
    </source>
</reference>
<keyword evidence="6" id="KW-0378">Hydrolase</keyword>
<dbReference type="PANTHER" id="PTHR46825:SF11">
    <property type="entry name" value="PENICILLIN-BINDING PROTEIN 4"/>
    <property type="match status" value="1"/>
</dbReference>
<dbReference type="SUPFAM" id="SSF56601">
    <property type="entry name" value="beta-lactamase/transpeptidase-like"/>
    <property type="match status" value="1"/>
</dbReference>
<sequence>MASEIHLSSLKRALEGLPEKFKGPGGVAGVVANGKVLARQAWGYADMARGQTMTTATRLPICSISKQFTCGVLLDLVGDPARLDGRVADFLPRLEGRTPSVANFCNMQSGLRDYWALTVVQGAHPEGIFGHEDARPLLARMRTTHFEPGSSYSYSNCNFRILSDLLEDFAGRSLAELYAERLFGPAGMETALLTADTSKPVDGVTGYEGNDQVGFFPATNRIYWTGDAGISASLEDMLAWERYIDATRNNAEGLYRRLSQPQTFSDGTPARYGYGLSHETVDGVAVSGHGGALRGFRLQRMHAASKRLSVVVLLNHEADSHEAARMLLRAALGHDETPASADTADEGWNGHYLDRANGLLLGVKADGAMLDAHYATSSERLRLNSKNTAEAPSMTLARDGDAIRLNRPGENLSASAVRVTGDAVPGLEGKYFSRELEAWLEIDRAGTALFGCFEGLLGRGPMHTIYPVGRDVFVLSCQRSMDAPAPGNWTIQVERDAAKNIRGLVIGCWLARNIAYEKVA</sequence>
<dbReference type="SUPFAM" id="SSF50886">
    <property type="entry name" value="D-aminopeptidase, middle and C-terminal domains"/>
    <property type="match status" value="2"/>
</dbReference>
<evidence type="ECO:0000256" key="3">
    <source>
        <dbReference type="ARBA" id="ARBA00023136"/>
    </source>
</evidence>
<evidence type="ECO:0000259" key="4">
    <source>
        <dbReference type="Pfam" id="PF00144"/>
    </source>
</evidence>
<dbReference type="EMBL" id="JBEPML010000020">
    <property type="protein sequence ID" value="MET3794102.1"/>
    <property type="molecule type" value="Genomic_DNA"/>
</dbReference>
<keyword evidence="2 6" id="KW-0645">Protease</keyword>
<dbReference type="NCBIfam" id="NF009622">
    <property type="entry name" value="PRK13128.1"/>
    <property type="match status" value="1"/>
</dbReference>
<accession>A0ABV2N5J8</accession>
<protein>
    <submittedName>
        <fullName evidence="6">D-aminopeptidase</fullName>
        <ecNumber evidence="6">3.4.11.19</ecNumber>
    </submittedName>
</protein>
<dbReference type="InterPro" id="IPR027279">
    <property type="entry name" value="D_amino_pept/lipop_sf"/>
</dbReference>
<keyword evidence="3" id="KW-0472">Membrane</keyword>
<dbReference type="InterPro" id="IPR050491">
    <property type="entry name" value="AmpC-like"/>
</dbReference>
<dbReference type="Pfam" id="PF07930">
    <property type="entry name" value="DAP_B"/>
    <property type="match status" value="1"/>
</dbReference>
<proteinExistence type="predicted"/>